<protein>
    <recommendedName>
        <fullName evidence="6">G-protein coupled receptors family 1 profile domain-containing protein</fullName>
    </recommendedName>
</protein>
<evidence type="ECO:0000259" key="6">
    <source>
        <dbReference type="PROSITE" id="PS50262"/>
    </source>
</evidence>
<evidence type="ECO:0000256" key="4">
    <source>
        <dbReference type="ARBA" id="ARBA00023136"/>
    </source>
</evidence>
<dbReference type="AlphaFoldDB" id="A0A8S9ZVB0"/>
<feature type="transmembrane region" description="Helical" evidence="5">
    <location>
        <begin position="20"/>
        <end position="43"/>
    </location>
</feature>
<feature type="transmembrane region" description="Helical" evidence="5">
    <location>
        <begin position="142"/>
        <end position="166"/>
    </location>
</feature>
<sequence length="209" mass="24354">MSIDRVFAVAFPLFYVQINFHLYIICHLIIIFIFAILMFYIQIMSVFEHPNYPVTGNLADIFGLPAYFDTRIAFSLFLIFSIFLHLLVAILAKYKGDMANEKMRKLHLSLSLIIFVNIGGYFTFNIAILITKLVIPMFPVMIWYLSAYFGILLNLSSAVNAPILYINSSDYNNAYKKEFNKIKLFFNKYRSNINKTNRIRSINNTTMYP</sequence>
<feature type="domain" description="G-protein coupled receptors family 1 profile" evidence="6">
    <location>
        <begin position="1"/>
        <end position="165"/>
    </location>
</feature>
<dbReference type="SMART" id="SM01381">
    <property type="entry name" value="7TM_GPCR_Srsx"/>
    <property type="match status" value="1"/>
</dbReference>
<dbReference type="InterPro" id="IPR000276">
    <property type="entry name" value="GPCR_Rhodpsn"/>
</dbReference>
<keyword evidence="2 5" id="KW-0812">Transmembrane</keyword>
<dbReference type="SUPFAM" id="SSF81321">
    <property type="entry name" value="Family A G protein-coupled receptor-like"/>
    <property type="match status" value="1"/>
</dbReference>
<accession>A0A8S9ZVB0</accession>
<evidence type="ECO:0000256" key="1">
    <source>
        <dbReference type="ARBA" id="ARBA00004370"/>
    </source>
</evidence>
<evidence type="ECO:0000256" key="3">
    <source>
        <dbReference type="ARBA" id="ARBA00022989"/>
    </source>
</evidence>
<dbReference type="GO" id="GO:0016020">
    <property type="term" value="C:membrane"/>
    <property type="evidence" value="ECO:0007669"/>
    <property type="project" value="UniProtKB-SubCell"/>
</dbReference>
<evidence type="ECO:0000313" key="8">
    <source>
        <dbReference type="Proteomes" id="UP000605970"/>
    </source>
</evidence>
<reference evidence="7" key="1">
    <citation type="journal article" date="2020" name="Ecol. Evol.">
        <title>Genome structure and content of the rice root-knot nematode (Meloidogyne graminicola).</title>
        <authorList>
            <person name="Phan N.T."/>
            <person name="Danchin E.G.J."/>
            <person name="Klopp C."/>
            <person name="Perfus-Barbeoch L."/>
            <person name="Kozlowski D.K."/>
            <person name="Koutsovoulos G.D."/>
            <person name="Lopez-Roques C."/>
            <person name="Bouchez O."/>
            <person name="Zahm M."/>
            <person name="Besnard G."/>
            <person name="Bellafiore S."/>
        </authorList>
    </citation>
    <scope>NUCLEOTIDE SEQUENCE</scope>
    <source>
        <strain evidence="7">VN-18</strain>
    </source>
</reference>
<dbReference type="PROSITE" id="PS50262">
    <property type="entry name" value="G_PROTEIN_RECEP_F1_2"/>
    <property type="match status" value="1"/>
</dbReference>
<feature type="transmembrane region" description="Helical" evidence="5">
    <location>
        <begin position="106"/>
        <end position="130"/>
    </location>
</feature>
<dbReference type="EMBL" id="JABEBT010000019">
    <property type="protein sequence ID" value="KAF7637505.1"/>
    <property type="molecule type" value="Genomic_DNA"/>
</dbReference>
<proteinExistence type="predicted"/>
<comment type="subcellular location">
    <subcellularLocation>
        <location evidence="1">Membrane</location>
    </subcellularLocation>
</comment>
<gene>
    <name evidence="7" type="ORF">Mgra_00003021</name>
</gene>
<keyword evidence="3 5" id="KW-1133">Transmembrane helix</keyword>
<comment type="caution">
    <text evidence="7">The sequence shown here is derived from an EMBL/GenBank/DDBJ whole genome shotgun (WGS) entry which is preliminary data.</text>
</comment>
<dbReference type="Pfam" id="PF10320">
    <property type="entry name" value="7TM_GPCR_Srsx"/>
    <property type="match status" value="1"/>
</dbReference>
<evidence type="ECO:0000256" key="2">
    <source>
        <dbReference type="ARBA" id="ARBA00022692"/>
    </source>
</evidence>
<dbReference type="InterPro" id="IPR017452">
    <property type="entry name" value="GPCR_Rhodpsn_7TM"/>
</dbReference>
<dbReference type="InterPro" id="IPR019424">
    <property type="entry name" value="7TM_GPCR_Srsx"/>
</dbReference>
<dbReference type="PANTHER" id="PTHR23360">
    <property type="entry name" value="G-PROTEIN COUPLED RECEPTORS FAMILY 1 PROFILE DOMAIN-CONTAINING PROTEIN-RELATED"/>
    <property type="match status" value="1"/>
</dbReference>
<name>A0A8S9ZVB0_9BILA</name>
<evidence type="ECO:0000256" key="5">
    <source>
        <dbReference type="SAM" id="Phobius"/>
    </source>
</evidence>
<dbReference type="PANTHER" id="PTHR23360:SF5">
    <property type="entry name" value="G-PROTEIN COUPLED RECEPTORS FAMILY 1 PROFILE DOMAIN-CONTAINING PROTEIN"/>
    <property type="match status" value="1"/>
</dbReference>
<dbReference type="OrthoDB" id="5820127at2759"/>
<dbReference type="Gene3D" id="1.20.1070.10">
    <property type="entry name" value="Rhodopsin 7-helix transmembrane proteins"/>
    <property type="match status" value="1"/>
</dbReference>
<evidence type="ECO:0000313" key="7">
    <source>
        <dbReference type="EMBL" id="KAF7637505.1"/>
    </source>
</evidence>
<keyword evidence="8" id="KW-1185">Reference proteome</keyword>
<keyword evidence="4 5" id="KW-0472">Membrane</keyword>
<dbReference type="InterPro" id="IPR047130">
    <property type="entry name" value="7TM_GPCR_Srsx_nematod"/>
</dbReference>
<organism evidence="7 8">
    <name type="scientific">Meloidogyne graminicola</name>
    <dbReference type="NCBI Taxonomy" id="189291"/>
    <lineage>
        <taxon>Eukaryota</taxon>
        <taxon>Metazoa</taxon>
        <taxon>Ecdysozoa</taxon>
        <taxon>Nematoda</taxon>
        <taxon>Chromadorea</taxon>
        <taxon>Rhabditida</taxon>
        <taxon>Tylenchina</taxon>
        <taxon>Tylenchomorpha</taxon>
        <taxon>Tylenchoidea</taxon>
        <taxon>Meloidogynidae</taxon>
        <taxon>Meloidogyninae</taxon>
        <taxon>Meloidogyne</taxon>
    </lineage>
</organism>
<dbReference type="GO" id="GO:0004930">
    <property type="term" value="F:G protein-coupled receptor activity"/>
    <property type="evidence" value="ECO:0007669"/>
    <property type="project" value="InterPro"/>
</dbReference>
<dbReference type="Proteomes" id="UP000605970">
    <property type="component" value="Unassembled WGS sequence"/>
</dbReference>
<feature type="transmembrane region" description="Helical" evidence="5">
    <location>
        <begin position="72"/>
        <end position="94"/>
    </location>
</feature>